<dbReference type="RefSeq" id="WP_377094313.1">
    <property type="nucleotide sequence ID" value="NZ_JBHSJM010000001.1"/>
</dbReference>
<dbReference type="Proteomes" id="UP001597297">
    <property type="component" value="Unassembled WGS sequence"/>
</dbReference>
<reference evidence="2" key="1">
    <citation type="journal article" date="2019" name="Int. J. Syst. Evol. Microbiol.">
        <title>The Global Catalogue of Microorganisms (GCM) 10K type strain sequencing project: providing services to taxonomists for standard genome sequencing and annotation.</title>
        <authorList>
            <consortium name="The Broad Institute Genomics Platform"/>
            <consortium name="The Broad Institute Genome Sequencing Center for Infectious Disease"/>
            <person name="Wu L."/>
            <person name="Ma J."/>
        </authorList>
    </citation>
    <scope>NUCLEOTIDE SEQUENCE [LARGE SCALE GENOMIC DNA]</scope>
    <source>
        <strain evidence="2">JCM 16545</strain>
    </source>
</reference>
<dbReference type="EMBL" id="JBHUJC010000020">
    <property type="protein sequence ID" value="MFD2276344.1"/>
    <property type="molecule type" value="Genomic_DNA"/>
</dbReference>
<protein>
    <submittedName>
        <fullName evidence="1">Uncharacterized protein</fullName>
    </submittedName>
</protein>
<sequence length="60" mass="6674">MDGYDHYTKGLSPYLCGGSKHIAARNKPPTHIAIPFRQAGMTVLSRPAGLMRHKIQKVKK</sequence>
<proteinExistence type="predicted"/>
<gene>
    <name evidence="1" type="ORF">ACFSQZ_07680</name>
</gene>
<organism evidence="1 2">
    <name type="scientific">Rubritalea spongiae</name>
    <dbReference type="NCBI Taxonomy" id="430797"/>
    <lineage>
        <taxon>Bacteria</taxon>
        <taxon>Pseudomonadati</taxon>
        <taxon>Verrucomicrobiota</taxon>
        <taxon>Verrucomicrobiia</taxon>
        <taxon>Verrucomicrobiales</taxon>
        <taxon>Rubritaleaceae</taxon>
        <taxon>Rubritalea</taxon>
    </lineage>
</organism>
<name>A0ABW5E7H4_9BACT</name>
<comment type="caution">
    <text evidence="1">The sequence shown here is derived from an EMBL/GenBank/DDBJ whole genome shotgun (WGS) entry which is preliminary data.</text>
</comment>
<evidence type="ECO:0000313" key="1">
    <source>
        <dbReference type="EMBL" id="MFD2276344.1"/>
    </source>
</evidence>
<accession>A0ABW5E7H4</accession>
<keyword evidence="2" id="KW-1185">Reference proteome</keyword>
<evidence type="ECO:0000313" key="2">
    <source>
        <dbReference type="Proteomes" id="UP001597297"/>
    </source>
</evidence>